<dbReference type="EMBL" id="JBHSGR010000001">
    <property type="protein sequence ID" value="MFC4691792.1"/>
    <property type="molecule type" value="Genomic_DNA"/>
</dbReference>
<dbReference type="RefSeq" id="WP_387984770.1">
    <property type="nucleotide sequence ID" value="NZ_JBHSGR010000001.1"/>
</dbReference>
<name>A0ABV9LEG6_9ACTN</name>
<dbReference type="Proteomes" id="UP001596025">
    <property type="component" value="Unassembled WGS sequence"/>
</dbReference>
<comment type="caution">
    <text evidence="1">The sequence shown here is derived from an EMBL/GenBank/DDBJ whole genome shotgun (WGS) entry which is preliminary data.</text>
</comment>
<sequence>MFTIVVDAAGVGEQIPANGFHGTIGRDRLLEGTDSRLRARLNALDEEDLERYLVACPVLWSPEHMRDDTNEAFAYVGRFDRLRVAEREVRYTFKPYEGLAAIPVQRLHEMDDFFHFGEWGWHRTKIVVMEDDVFDALGPDVIASRVVAVPGHDFPELFKIEPKRHEKLVCVMMPYTLVRLEPVYAKIDRELARIGIDCERADTDLSARRIIDKVATLIYNADAVVCDFTGTNPNVFYEAGLAHAWSKRTIFIAERGTVLPFDTRDEATILYDNTNLGLKELWYRILDRLRAQTDLLPPA</sequence>
<organism evidence="1 2">
    <name type="scientific">Geodermatophilus arenarius</name>
    <dbReference type="NCBI Taxonomy" id="1137990"/>
    <lineage>
        <taxon>Bacteria</taxon>
        <taxon>Bacillati</taxon>
        <taxon>Actinomycetota</taxon>
        <taxon>Actinomycetes</taxon>
        <taxon>Geodermatophilales</taxon>
        <taxon>Geodermatophilaceae</taxon>
        <taxon>Geodermatophilus</taxon>
    </lineage>
</organism>
<keyword evidence="2" id="KW-1185">Reference proteome</keyword>
<dbReference type="Gene3D" id="3.40.50.450">
    <property type="match status" value="1"/>
</dbReference>
<evidence type="ECO:0000313" key="2">
    <source>
        <dbReference type="Proteomes" id="UP001596025"/>
    </source>
</evidence>
<reference evidence="2" key="1">
    <citation type="journal article" date="2019" name="Int. J. Syst. Evol. Microbiol.">
        <title>The Global Catalogue of Microorganisms (GCM) 10K type strain sequencing project: providing services to taxonomists for standard genome sequencing and annotation.</title>
        <authorList>
            <consortium name="The Broad Institute Genomics Platform"/>
            <consortium name="The Broad Institute Genome Sequencing Center for Infectious Disease"/>
            <person name="Wu L."/>
            <person name="Ma J."/>
        </authorList>
    </citation>
    <scope>NUCLEOTIDE SEQUENCE [LARGE SCALE GENOMIC DNA]</scope>
    <source>
        <strain evidence="2">CCUG 62763</strain>
    </source>
</reference>
<protein>
    <recommendedName>
        <fullName evidence="3">Nucleoside 2-deoxyribosyltransferase</fullName>
    </recommendedName>
</protein>
<evidence type="ECO:0000313" key="1">
    <source>
        <dbReference type="EMBL" id="MFC4691792.1"/>
    </source>
</evidence>
<gene>
    <name evidence="1" type="ORF">ACFO3M_00135</name>
</gene>
<proteinExistence type="predicted"/>
<accession>A0ABV9LEG6</accession>
<evidence type="ECO:0008006" key="3">
    <source>
        <dbReference type="Google" id="ProtNLM"/>
    </source>
</evidence>